<dbReference type="Proteomes" id="UP000244201">
    <property type="component" value="Chromosome"/>
</dbReference>
<sequence>MLSVLPWLLYGLPWLLSVRPRRLLRSPRLTPGLSARRSHLFVGGARYPGLTAVGGQHDAFVRGAHSRKLLLVALTALRHRDSYVWTYGTVGSRYRVALPLRTHAWGP</sequence>
<gene>
    <name evidence="1" type="ORF">SLUN_17355</name>
</gene>
<organism evidence="1 2">
    <name type="scientific">Streptomyces lunaelactis</name>
    <dbReference type="NCBI Taxonomy" id="1535768"/>
    <lineage>
        <taxon>Bacteria</taxon>
        <taxon>Bacillati</taxon>
        <taxon>Actinomycetota</taxon>
        <taxon>Actinomycetes</taxon>
        <taxon>Kitasatosporales</taxon>
        <taxon>Streptomycetaceae</taxon>
        <taxon>Streptomyces</taxon>
    </lineage>
</organism>
<reference evidence="1 2" key="1">
    <citation type="submission" date="2018-01" db="EMBL/GenBank/DDBJ databases">
        <title>Complete genome sequence of Streptomyces lunaelactis MM109T, a Ferroverdin A producer isolated from cave moonmilk deposits.</title>
        <authorList>
            <person name="Naome A."/>
            <person name="Martinet L."/>
            <person name="Maciejewska M."/>
            <person name="Anderssen S."/>
            <person name="Adam D."/>
            <person name="Tenconi E."/>
            <person name="Deflandre B."/>
            <person name="Arguelles-Arias A."/>
            <person name="Calusinska M."/>
            <person name="Copieters W."/>
            <person name="Karim L."/>
            <person name="Hanikenne M."/>
            <person name="Baurain D."/>
            <person name="van Wezel G."/>
            <person name="Smargiasso N."/>
            <person name="de Pauw E."/>
            <person name="Delfosse P."/>
            <person name="Rigali S."/>
        </authorList>
    </citation>
    <scope>NUCLEOTIDE SEQUENCE [LARGE SCALE GENOMIC DNA]</scope>
    <source>
        <strain evidence="1 2">MM109</strain>
    </source>
</reference>
<protein>
    <submittedName>
        <fullName evidence="1">Uncharacterized protein</fullName>
    </submittedName>
</protein>
<proteinExistence type="predicted"/>
<name>A0A2R4T3H6_9ACTN</name>
<accession>A0A2R4T3H6</accession>
<evidence type="ECO:0000313" key="1">
    <source>
        <dbReference type="EMBL" id="AVZ73682.1"/>
    </source>
</evidence>
<dbReference type="AlphaFoldDB" id="A0A2R4T3H6"/>
<keyword evidence="2" id="KW-1185">Reference proteome</keyword>
<dbReference type="EMBL" id="CP026304">
    <property type="protein sequence ID" value="AVZ73682.1"/>
    <property type="molecule type" value="Genomic_DNA"/>
</dbReference>
<evidence type="ECO:0000313" key="2">
    <source>
        <dbReference type="Proteomes" id="UP000244201"/>
    </source>
</evidence>
<dbReference type="KEGG" id="slk:SLUN_17355"/>